<proteinExistence type="predicted"/>
<dbReference type="Proteomes" id="UP000244870">
    <property type="component" value="Chromosome"/>
</dbReference>
<accession>A0A2S1KU35</accession>
<evidence type="ECO:0000313" key="3">
    <source>
        <dbReference type="Proteomes" id="UP000244870"/>
    </source>
</evidence>
<organism evidence="2 3">
    <name type="scientific">Weissella cibaria</name>
    <dbReference type="NCBI Taxonomy" id="137591"/>
    <lineage>
        <taxon>Bacteria</taxon>
        <taxon>Bacillati</taxon>
        <taxon>Bacillota</taxon>
        <taxon>Bacilli</taxon>
        <taxon>Lactobacillales</taxon>
        <taxon>Lactobacillaceae</taxon>
        <taxon>Weissella</taxon>
    </lineage>
</organism>
<evidence type="ECO:0000259" key="1">
    <source>
        <dbReference type="Pfam" id="PF13460"/>
    </source>
</evidence>
<name>A0A2S1KU35_9LACO</name>
<dbReference type="InterPro" id="IPR016040">
    <property type="entry name" value="NAD(P)-bd_dom"/>
</dbReference>
<dbReference type="PANTHER" id="PTHR15020">
    <property type="entry name" value="FLAVIN REDUCTASE-RELATED"/>
    <property type="match status" value="1"/>
</dbReference>
<gene>
    <name evidence="2" type="ORF">B6254_2182</name>
</gene>
<protein>
    <recommendedName>
        <fullName evidence="1">NAD(P)-binding domain-containing protein</fullName>
    </recommendedName>
</protein>
<dbReference type="PANTHER" id="PTHR15020:SF50">
    <property type="entry name" value="UPF0659 PROTEIN YMR090W"/>
    <property type="match status" value="1"/>
</dbReference>
<reference evidence="2 3" key="1">
    <citation type="submission" date="2017-04" db="EMBL/GenBank/DDBJ databases">
        <title>Weissella cibaria strain m2 complete genome.</title>
        <authorList>
            <person name="Pan Q."/>
            <person name="Tan M."/>
            <person name="Yao F."/>
            <person name="Su S."/>
        </authorList>
    </citation>
    <scope>NUCLEOTIDE SEQUENCE [LARGE SCALE GENOMIC DNA]</scope>
    <source>
        <strain evidence="2 3">M2</strain>
    </source>
</reference>
<evidence type="ECO:0000313" key="2">
    <source>
        <dbReference type="EMBL" id="AWF96538.1"/>
    </source>
</evidence>
<dbReference type="SUPFAM" id="SSF51735">
    <property type="entry name" value="NAD(P)-binding Rossmann-fold domains"/>
    <property type="match status" value="1"/>
</dbReference>
<dbReference type="InterPro" id="IPR036291">
    <property type="entry name" value="NAD(P)-bd_dom_sf"/>
</dbReference>
<dbReference type="Pfam" id="PF13460">
    <property type="entry name" value="NAD_binding_10"/>
    <property type="match status" value="1"/>
</dbReference>
<feature type="domain" description="NAD(P)-binding" evidence="1">
    <location>
        <begin position="19"/>
        <end position="196"/>
    </location>
</feature>
<dbReference type="Gene3D" id="3.40.50.720">
    <property type="entry name" value="NAD(P)-binding Rossmann-like Domain"/>
    <property type="match status" value="1"/>
</dbReference>
<sequence>MKDIVSDEKEIHMKVLVVGASGRVGEELVKQLVADGREVVAGTRHTDQDFGAGVTVKNIDLLADEATLIGELRPLSVDAIYFVAGSRGKNLLQIDAFGAVKLENAAEALGIKRFIMLSSWNATSPAEWGEGLRDYNIAKFFADRWLMDNTKLDYTILQPGSLVEEPATGLVALDPTEPGKNAIPNVAAVLAALLQAENTYRRVITMHDGDVAIPDALRELKSI</sequence>
<dbReference type="EMBL" id="CP020928">
    <property type="protein sequence ID" value="AWF96538.1"/>
    <property type="molecule type" value="Genomic_DNA"/>
</dbReference>
<dbReference type="AlphaFoldDB" id="A0A2S1KU35"/>